<dbReference type="OrthoDB" id="65445at2759"/>
<dbReference type="AlphaFoldDB" id="A0A7J0GGG6"/>
<name>A0A7J0GGG6_9ERIC</name>
<dbReference type="PANTHER" id="PTHR31723:SF10">
    <property type="entry name" value="PATHOGEN-RELATED PROTEIN"/>
    <property type="match status" value="1"/>
</dbReference>
<comment type="caution">
    <text evidence="2">The sequence shown here is derived from an EMBL/GenBank/DDBJ whole genome shotgun (WGS) entry which is preliminary data.</text>
</comment>
<dbReference type="EMBL" id="BJWL01000021">
    <property type="protein sequence ID" value="GFZ09913.1"/>
    <property type="molecule type" value="Genomic_DNA"/>
</dbReference>
<accession>A0A7J0GGG6</accession>
<gene>
    <name evidence="2" type="ORF">Acr_21g0005120</name>
</gene>
<proteinExistence type="predicted"/>
<evidence type="ECO:0000256" key="1">
    <source>
        <dbReference type="SAM" id="MobiDB-lite"/>
    </source>
</evidence>
<evidence type="ECO:0000313" key="3">
    <source>
        <dbReference type="Proteomes" id="UP000585474"/>
    </source>
</evidence>
<dbReference type="PANTHER" id="PTHR31723">
    <property type="entry name" value="PATHOGENESIS-RELATED FAMILY PROTEIN"/>
    <property type="match status" value="1"/>
</dbReference>
<evidence type="ECO:0000313" key="2">
    <source>
        <dbReference type="EMBL" id="GFZ09913.1"/>
    </source>
</evidence>
<feature type="region of interest" description="Disordered" evidence="1">
    <location>
        <begin position="57"/>
        <end position="76"/>
    </location>
</feature>
<protein>
    <submittedName>
        <fullName evidence="2">Uncharacterized protein</fullName>
    </submittedName>
</protein>
<keyword evidence="3" id="KW-1185">Reference proteome</keyword>
<dbReference type="InterPro" id="IPR053218">
    <property type="entry name" value="Pathogen-related_defense"/>
</dbReference>
<sequence length="76" mass="8491">MRMDTVESSHRAFTTTFPRCFALEVLQLDEHSKIVKVEFFYDRGELLGGLLKGATSDVSKTEMPSTSSCPFLKNTG</sequence>
<reference evidence="2 3" key="1">
    <citation type="submission" date="2019-07" db="EMBL/GenBank/DDBJ databases">
        <title>De Novo Assembly of kiwifruit Actinidia rufa.</title>
        <authorList>
            <person name="Sugita-Konishi S."/>
            <person name="Sato K."/>
            <person name="Mori E."/>
            <person name="Abe Y."/>
            <person name="Kisaki G."/>
            <person name="Hamano K."/>
            <person name="Suezawa K."/>
            <person name="Otani M."/>
            <person name="Fukuda T."/>
            <person name="Manabe T."/>
            <person name="Gomi K."/>
            <person name="Tabuchi M."/>
            <person name="Akimitsu K."/>
            <person name="Kataoka I."/>
        </authorList>
    </citation>
    <scope>NUCLEOTIDE SEQUENCE [LARGE SCALE GENOMIC DNA]</scope>
    <source>
        <strain evidence="3">cv. Fuchu</strain>
    </source>
</reference>
<dbReference type="Proteomes" id="UP000585474">
    <property type="component" value="Unassembled WGS sequence"/>
</dbReference>
<organism evidence="2 3">
    <name type="scientific">Actinidia rufa</name>
    <dbReference type="NCBI Taxonomy" id="165716"/>
    <lineage>
        <taxon>Eukaryota</taxon>
        <taxon>Viridiplantae</taxon>
        <taxon>Streptophyta</taxon>
        <taxon>Embryophyta</taxon>
        <taxon>Tracheophyta</taxon>
        <taxon>Spermatophyta</taxon>
        <taxon>Magnoliopsida</taxon>
        <taxon>eudicotyledons</taxon>
        <taxon>Gunneridae</taxon>
        <taxon>Pentapetalae</taxon>
        <taxon>asterids</taxon>
        <taxon>Ericales</taxon>
        <taxon>Actinidiaceae</taxon>
        <taxon>Actinidia</taxon>
    </lineage>
</organism>